<evidence type="ECO:0000256" key="1">
    <source>
        <dbReference type="SAM" id="Phobius"/>
    </source>
</evidence>
<keyword evidence="1" id="KW-0472">Membrane</keyword>
<dbReference type="EMBL" id="HBNR01004650">
    <property type="protein sequence ID" value="CAE4563510.1"/>
    <property type="molecule type" value="Transcribed_RNA"/>
</dbReference>
<feature type="transmembrane region" description="Helical" evidence="1">
    <location>
        <begin position="77"/>
        <end position="95"/>
    </location>
</feature>
<keyword evidence="1" id="KW-1133">Transmembrane helix</keyword>
<protein>
    <submittedName>
        <fullName evidence="2">Uncharacterized protein</fullName>
    </submittedName>
</protein>
<accession>A0A7S4PUT9</accession>
<feature type="transmembrane region" description="Helical" evidence="1">
    <location>
        <begin position="115"/>
        <end position="136"/>
    </location>
</feature>
<feature type="transmembrane region" description="Helical" evidence="1">
    <location>
        <begin position="30"/>
        <end position="48"/>
    </location>
</feature>
<organism evidence="2">
    <name type="scientific">Alexandrium monilatum</name>
    <dbReference type="NCBI Taxonomy" id="311494"/>
    <lineage>
        <taxon>Eukaryota</taxon>
        <taxon>Sar</taxon>
        <taxon>Alveolata</taxon>
        <taxon>Dinophyceae</taxon>
        <taxon>Gonyaulacales</taxon>
        <taxon>Pyrocystaceae</taxon>
        <taxon>Alexandrium</taxon>
    </lineage>
</organism>
<gene>
    <name evidence="2" type="ORF">AMON00008_LOCUS3129</name>
</gene>
<keyword evidence="1" id="KW-0812">Transmembrane</keyword>
<evidence type="ECO:0000313" key="2">
    <source>
        <dbReference type="EMBL" id="CAE4563510.1"/>
    </source>
</evidence>
<sequence length="153" mass="16294">MAFGVFVAMGCVTMVALLGLLCIQSKYPANYLALLAVTLLVGITWGLGGSYLATHVHSQLLGILTAIVAWSLGGNPLWSGLAAIVSLLQVGWLLLDVGDKLEDCNPDDFMHIVISMDSTLLVVVSIPLFVIVACFLHSSTRLAVDEQPNVEQV</sequence>
<dbReference type="AlphaFoldDB" id="A0A7S4PUT9"/>
<reference evidence="2" key="1">
    <citation type="submission" date="2021-01" db="EMBL/GenBank/DDBJ databases">
        <authorList>
            <person name="Corre E."/>
            <person name="Pelletier E."/>
            <person name="Niang G."/>
            <person name="Scheremetjew M."/>
            <person name="Finn R."/>
            <person name="Kale V."/>
            <person name="Holt S."/>
            <person name="Cochrane G."/>
            <person name="Meng A."/>
            <person name="Brown T."/>
            <person name="Cohen L."/>
        </authorList>
    </citation>
    <scope>NUCLEOTIDE SEQUENCE</scope>
    <source>
        <strain evidence="2">CCMP3105</strain>
    </source>
</reference>
<name>A0A7S4PUT9_9DINO</name>
<proteinExistence type="predicted"/>
<feature type="transmembrane region" description="Helical" evidence="1">
    <location>
        <begin position="6"/>
        <end position="23"/>
    </location>
</feature>